<dbReference type="EMBL" id="VSWC01000183">
    <property type="protein sequence ID" value="KAA1068814.1"/>
    <property type="molecule type" value="Genomic_DNA"/>
</dbReference>
<evidence type="ECO:0000313" key="2">
    <source>
        <dbReference type="EMBL" id="KAA1068814.1"/>
    </source>
</evidence>
<gene>
    <name evidence="2" type="ORF">PGT21_002660</name>
</gene>
<protein>
    <submittedName>
        <fullName evidence="2">Uncharacterized protein</fullName>
    </submittedName>
</protein>
<feature type="region of interest" description="Disordered" evidence="1">
    <location>
        <begin position="1"/>
        <end position="20"/>
    </location>
</feature>
<evidence type="ECO:0000256" key="1">
    <source>
        <dbReference type="SAM" id="MobiDB-lite"/>
    </source>
</evidence>
<evidence type="ECO:0000313" key="3">
    <source>
        <dbReference type="Proteomes" id="UP000324748"/>
    </source>
</evidence>
<comment type="caution">
    <text evidence="2">The sequence shown here is derived from an EMBL/GenBank/DDBJ whole genome shotgun (WGS) entry which is preliminary data.</text>
</comment>
<sequence length="316" mass="34533">MIPESESAAHSRPTPAPNGIDRLLLKSPDPYPGAEYLPLATLLLPALGSTIHGSVADWQRLLLLGFTLHHLIQFMRCPSGLIRASHVPAVPIHSEIPPTANWALVELRIIKISAIFVLLASPFLAVGFLRAVQSAMRPGEPLVDRFATRLCFIAVAVRPCAYLFNIFRPHRSQAPSHFPTAAEELKVRSQALEKALIGREAVAATTSDLNELRDRIKDPIADLRRALDTLARHRKSSIPATTSAQQALSKTTGQLAQRTQNLVDLVKQRVALADQRRSSTSAVLLARTNDFITSTGTTLQRLGTTLAPPQANTQYH</sequence>
<dbReference type="Proteomes" id="UP000324748">
    <property type="component" value="Unassembled WGS sequence"/>
</dbReference>
<organism evidence="2 3">
    <name type="scientific">Puccinia graminis f. sp. tritici</name>
    <dbReference type="NCBI Taxonomy" id="56615"/>
    <lineage>
        <taxon>Eukaryota</taxon>
        <taxon>Fungi</taxon>
        <taxon>Dikarya</taxon>
        <taxon>Basidiomycota</taxon>
        <taxon>Pucciniomycotina</taxon>
        <taxon>Pucciniomycetes</taxon>
        <taxon>Pucciniales</taxon>
        <taxon>Pucciniaceae</taxon>
        <taxon>Puccinia</taxon>
    </lineage>
</organism>
<accession>A0A5B0LZ59</accession>
<proteinExistence type="predicted"/>
<keyword evidence="3" id="KW-1185">Reference proteome</keyword>
<name>A0A5B0LZ59_PUCGR</name>
<dbReference type="OrthoDB" id="2501139at2759"/>
<dbReference type="AlphaFoldDB" id="A0A5B0LZ59"/>
<reference evidence="2 3" key="1">
    <citation type="submission" date="2019-05" db="EMBL/GenBank/DDBJ databases">
        <title>Emergence of the Ug99 lineage of the wheat stem rust pathogen through somatic hybridization.</title>
        <authorList>
            <person name="Li F."/>
            <person name="Upadhyaya N.M."/>
            <person name="Sperschneider J."/>
            <person name="Matny O."/>
            <person name="Nguyen-Phuc H."/>
            <person name="Mago R."/>
            <person name="Raley C."/>
            <person name="Miller M.E."/>
            <person name="Silverstein K.A.T."/>
            <person name="Henningsen E."/>
            <person name="Hirsch C.D."/>
            <person name="Visser B."/>
            <person name="Pretorius Z.A."/>
            <person name="Steffenson B.J."/>
            <person name="Schwessinger B."/>
            <person name="Dodds P.N."/>
            <person name="Figueroa M."/>
        </authorList>
    </citation>
    <scope>NUCLEOTIDE SEQUENCE [LARGE SCALE GENOMIC DNA]</scope>
    <source>
        <strain evidence="2">21-0</strain>
    </source>
</reference>